<evidence type="ECO:0000313" key="5">
    <source>
        <dbReference type="EMBL" id="AII85840.1"/>
    </source>
</evidence>
<dbReference type="InterPro" id="IPR011711">
    <property type="entry name" value="GntR_C"/>
</dbReference>
<proteinExistence type="predicted"/>
<dbReference type="GO" id="GO:0003700">
    <property type="term" value="F:DNA-binding transcription factor activity"/>
    <property type="evidence" value="ECO:0007669"/>
    <property type="project" value="InterPro"/>
</dbReference>
<dbReference type="InterPro" id="IPR000524">
    <property type="entry name" value="Tscrpt_reg_HTH_GntR"/>
</dbReference>
<protein>
    <submittedName>
        <fullName evidence="5">HTH-type transcriptional regulator, GntR family</fullName>
    </submittedName>
</protein>
<dbReference type="CDD" id="cd07377">
    <property type="entry name" value="WHTH_GntR"/>
    <property type="match status" value="1"/>
</dbReference>
<dbReference type="PANTHER" id="PTHR43537:SF50">
    <property type="entry name" value="TRANSCRIPTIONAL REGULATORY PROTEIN"/>
    <property type="match status" value="1"/>
</dbReference>
<dbReference type="Proteomes" id="UP000028680">
    <property type="component" value="Chromosome"/>
</dbReference>
<dbReference type="AlphaFoldDB" id="A0AAN0VH87"/>
<dbReference type="SMART" id="SM00895">
    <property type="entry name" value="FCD"/>
    <property type="match status" value="1"/>
</dbReference>
<dbReference type="Gene3D" id="1.20.120.530">
    <property type="entry name" value="GntR ligand-binding domain-like"/>
    <property type="match status" value="1"/>
</dbReference>
<dbReference type="Pfam" id="PF07729">
    <property type="entry name" value="FCD"/>
    <property type="match status" value="1"/>
</dbReference>
<evidence type="ECO:0000259" key="4">
    <source>
        <dbReference type="PROSITE" id="PS50949"/>
    </source>
</evidence>
<dbReference type="Gene3D" id="1.10.10.10">
    <property type="entry name" value="Winged helix-like DNA-binding domain superfamily/Winged helix DNA-binding domain"/>
    <property type="match status" value="1"/>
</dbReference>
<keyword evidence="2" id="KW-0238">DNA-binding</keyword>
<dbReference type="PANTHER" id="PTHR43537">
    <property type="entry name" value="TRANSCRIPTIONAL REGULATOR, GNTR FAMILY"/>
    <property type="match status" value="1"/>
</dbReference>
<name>A0AAN0VH87_9RHOB</name>
<evidence type="ECO:0000256" key="2">
    <source>
        <dbReference type="ARBA" id="ARBA00023125"/>
    </source>
</evidence>
<dbReference type="GO" id="GO:0003677">
    <property type="term" value="F:DNA binding"/>
    <property type="evidence" value="ECO:0007669"/>
    <property type="project" value="UniProtKB-KW"/>
</dbReference>
<gene>
    <name evidence="5" type="ORF">RCA23_c02760</name>
</gene>
<organism evidence="5 6">
    <name type="scientific">Planktomarina temperata RCA23</name>
    <dbReference type="NCBI Taxonomy" id="666509"/>
    <lineage>
        <taxon>Bacteria</taxon>
        <taxon>Pseudomonadati</taxon>
        <taxon>Pseudomonadota</taxon>
        <taxon>Alphaproteobacteria</taxon>
        <taxon>Rhodobacterales</taxon>
        <taxon>Paracoccaceae</taxon>
        <taxon>Planktomarina</taxon>
    </lineage>
</organism>
<feature type="domain" description="HTH gntR-type" evidence="4">
    <location>
        <begin position="9"/>
        <end position="76"/>
    </location>
</feature>
<dbReference type="InterPro" id="IPR008920">
    <property type="entry name" value="TF_FadR/GntR_C"/>
</dbReference>
<dbReference type="Pfam" id="PF00392">
    <property type="entry name" value="GntR"/>
    <property type="match status" value="1"/>
</dbReference>
<dbReference type="SUPFAM" id="SSF46785">
    <property type="entry name" value="Winged helix' DNA-binding domain"/>
    <property type="match status" value="1"/>
</dbReference>
<dbReference type="InterPro" id="IPR036388">
    <property type="entry name" value="WH-like_DNA-bd_sf"/>
</dbReference>
<dbReference type="EMBL" id="CP003984">
    <property type="protein sequence ID" value="AII85840.1"/>
    <property type="molecule type" value="Genomic_DNA"/>
</dbReference>
<evidence type="ECO:0000313" key="6">
    <source>
        <dbReference type="Proteomes" id="UP000028680"/>
    </source>
</evidence>
<keyword evidence="1" id="KW-0805">Transcription regulation</keyword>
<sequence length="228" mass="25469">MQGPQMSDQTLPEKLANQLRRDILRGNLTPGDSVKERTRANDLGVSRTPMREAIRIVAREGLITLRPSRSPIIAIPDIKAVTDDVEVLISIEKLSGKLACERATNKDIDEIAAITQHMSENYSTIDTVDMFEIDMSFHSAIAKASHNEPIAEIHTRFLARLWRARFLAAVKRRNRSNVIAEHTAILMALRNREPLALDAAIGKHLDQLSRDIISVISHEGQNLKAVTD</sequence>
<accession>A0AAN0VH87</accession>
<evidence type="ECO:0000256" key="1">
    <source>
        <dbReference type="ARBA" id="ARBA00023015"/>
    </source>
</evidence>
<dbReference type="InterPro" id="IPR036390">
    <property type="entry name" value="WH_DNA-bd_sf"/>
</dbReference>
<dbReference type="KEGG" id="ptp:RCA23_c02760"/>
<keyword evidence="6" id="KW-1185">Reference proteome</keyword>
<dbReference type="SUPFAM" id="SSF48008">
    <property type="entry name" value="GntR ligand-binding domain-like"/>
    <property type="match status" value="1"/>
</dbReference>
<dbReference type="SMART" id="SM00345">
    <property type="entry name" value="HTH_GNTR"/>
    <property type="match status" value="1"/>
</dbReference>
<evidence type="ECO:0000256" key="3">
    <source>
        <dbReference type="ARBA" id="ARBA00023163"/>
    </source>
</evidence>
<reference evidence="5 6" key="1">
    <citation type="journal article" date="2014" name="ISME J.">
        <title>Adaptation of an abundant Roseobacter RCA organism to pelagic systems revealed by genomic and transcriptomic analyses.</title>
        <authorList>
            <person name="Voget S."/>
            <person name="Wemheuer B."/>
            <person name="Brinkhoff T."/>
            <person name="Vollmers J."/>
            <person name="Dietrich S."/>
            <person name="Giebel H.A."/>
            <person name="Beardsley C."/>
            <person name="Sardemann C."/>
            <person name="Bakenhus I."/>
            <person name="Billerbeck S."/>
            <person name="Daniel R."/>
            <person name="Simon M."/>
        </authorList>
    </citation>
    <scope>NUCLEOTIDE SEQUENCE [LARGE SCALE GENOMIC DNA]</scope>
    <source>
        <strain evidence="5 6">RCA23</strain>
    </source>
</reference>
<dbReference type="PROSITE" id="PS50949">
    <property type="entry name" value="HTH_GNTR"/>
    <property type="match status" value="1"/>
</dbReference>
<keyword evidence="3" id="KW-0804">Transcription</keyword>